<dbReference type="SMART" id="SM00020">
    <property type="entry name" value="Tryp_SPc"/>
    <property type="match status" value="1"/>
</dbReference>
<dbReference type="SUPFAM" id="SSF50494">
    <property type="entry name" value="Trypsin-like serine proteases"/>
    <property type="match status" value="1"/>
</dbReference>
<dbReference type="PANTHER" id="PTHR33861:SF5">
    <property type="entry name" value="GAMMA-TUBULIN COMPLEX COMPONENT"/>
    <property type="match status" value="1"/>
</dbReference>
<evidence type="ECO:0000256" key="2">
    <source>
        <dbReference type="ARBA" id="ARBA00022801"/>
    </source>
</evidence>
<keyword evidence="8" id="KW-1185">Reference proteome</keyword>
<dbReference type="EMBL" id="JAWZYT010002115">
    <property type="protein sequence ID" value="KAK4306532.1"/>
    <property type="molecule type" value="Genomic_DNA"/>
</dbReference>
<feature type="region of interest" description="Disordered" evidence="5">
    <location>
        <begin position="318"/>
        <end position="337"/>
    </location>
</feature>
<organism evidence="7 8">
    <name type="scientific">Petrolisthes manimaculis</name>
    <dbReference type="NCBI Taxonomy" id="1843537"/>
    <lineage>
        <taxon>Eukaryota</taxon>
        <taxon>Metazoa</taxon>
        <taxon>Ecdysozoa</taxon>
        <taxon>Arthropoda</taxon>
        <taxon>Crustacea</taxon>
        <taxon>Multicrustacea</taxon>
        <taxon>Malacostraca</taxon>
        <taxon>Eumalacostraca</taxon>
        <taxon>Eucarida</taxon>
        <taxon>Decapoda</taxon>
        <taxon>Pleocyemata</taxon>
        <taxon>Anomura</taxon>
        <taxon>Galatheoidea</taxon>
        <taxon>Porcellanidae</taxon>
        <taxon>Petrolisthes</taxon>
    </lineage>
</organism>
<feature type="region of interest" description="Disordered" evidence="5">
    <location>
        <begin position="455"/>
        <end position="474"/>
    </location>
</feature>
<feature type="compositionally biased region" description="Low complexity" evidence="5">
    <location>
        <begin position="989"/>
        <end position="1006"/>
    </location>
</feature>
<dbReference type="GO" id="GO:0007141">
    <property type="term" value="P:male meiosis I"/>
    <property type="evidence" value="ECO:0007669"/>
    <property type="project" value="TreeGrafter"/>
</dbReference>
<dbReference type="GO" id="GO:0005634">
    <property type="term" value="C:nucleus"/>
    <property type="evidence" value="ECO:0007669"/>
    <property type="project" value="TreeGrafter"/>
</dbReference>
<feature type="compositionally biased region" description="Low complexity" evidence="5">
    <location>
        <begin position="916"/>
        <end position="978"/>
    </location>
</feature>
<sequence length="1006" mass="106045">MPYVLPRLPRIVGGVEAAPGEFPHQISMQRDGLFGMAHSCGGSIISDTYVITACHCVEGRNAASIFVLAGEHDFSVNSGNEQLILASQLIEHEHCDVQTFTNDIALIKLGAPLVFNDFVQTIAMPAQMEVVSPGTNCTTTGWGTTTEGGSIPDILRKNCLLRTGNLEKTNGVGGGADGGGGMGVGGRGLVDALISSVLDDTDQLGLAHLQDKPTKNGIGSNNNGRCVGREVNIDNGVVWNGVVGGMGGRPNHSDDFYPPSTPHHPPLQTQADFMNYLFDGAVKDDEIGLQGNYGEFFRERELSGSSRDSGYGSFLGVGGTGSPPSMSGSSQGSLCDTRKAPADALSLPVNTRVPHEYDQFTSELNAQKNFLDNLQRLNQLNNSSPPGLPILSPLGDLDPLLLGGSDLGDTTLGLSQLLPPTRDLPQDLLTPSSISNDIFSMSTLGVKSNMGMDMMRGQPPSAPPGQSQHQPTSLADKGQRIANLLNGMNIHDGSSQPNVNTRNHPMGALAALCTPNISASAANQINVGNLNGHALPSRPQPSPKYLNSQPNMSTNGELSPSMMRKPRIEDERCLPLCATSQSGCQVSPPVNRMSDHLVGLSKDGPGHCGQVGPSLKGPFLVPPPTFPPTDGIPPWELLPPVADMFPPHGPPPPLLPPNTDLLPPFTDLPPHPLLSIPPPLLGFRPFRRTGGSGELHARLEECYDQFRQLERERKKTEAELARCFPGKRVSSANTVPLPRLPPSPSRVDRLIIDHLREHARVVTLVDKMERLRGSPLQPGIHRAVGSWLAAVTGVQERRRDEVVNAITQRHNPLPGAHNTAEQDLLALANAMASLASASRGARTAMFCALTLTTHHSLDPALATAPSLPPHLCPRQSPSPSPSPVLSSSSSSSVLPPHLLPQSSNPPSPNAVKIEPSSQLLLPSSSAPTTSSSYSSSSSLSSSPSSTSSRVSSSSAGGTAAAGLTTSMTTTSATNSTRTSVDKTSSLPMPKSDPSSTTSSPTLQAEK</sequence>
<keyword evidence="4" id="KW-1015">Disulfide bond</keyword>
<name>A0AAE1PG68_9EUCA</name>
<feature type="compositionally biased region" description="Pro residues" evidence="5">
    <location>
        <begin position="866"/>
        <end position="882"/>
    </location>
</feature>
<proteinExistence type="predicted"/>
<dbReference type="InterPro" id="IPR009003">
    <property type="entry name" value="Peptidase_S1_PA"/>
</dbReference>
<dbReference type="Pfam" id="PF15189">
    <property type="entry name" value="MEIOC"/>
    <property type="match status" value="1"/>
</dbReference>
<feature type="domain" description="Peptidase S1" evidence="6">
    <location>
        <begin position="11"/>
        <end position="379"/>
    </location>
</feature>
<evidence type="ECO:0000256" key="3">
    <source>
        <dbReference type="ARBA" id="ARBA00022825"/>
    </source>
</evidence>
<dbReference type="FunFam" id="2.40.10.10:FF:000118">
    <property type="entry name" value="Chymotrypsinogen A"/>
    <property type="match status" value="1"/>
</dbReference>
<comment type="caution">
    <text evidence="7">The sequence shown here is derived from an EMBL/GenBank/DDBJ whole genome shotgun (WGS) entry which is preliminary data.</text>
</comment>
<evidence type="ECO:0000313" key="7">
    <source>
        <dbReference type="EMBL" id="KAK4306532.1"/>
    </source>
</evidence>
<dbReference type="GO" id="GO:0048255">
    <property type="term" value="P:mRNA stabilization"/>
    <property type="evidence" value="ECO:0007669"/>
    <property type="project" value="TreeGrafter"/>
</dbReference>
<dbReference type="Gene3D" id="2.40.10.10">
    <property type="entry name" value="Trypsin-like serine proteases"/>
    <property type="match status" value="1"/>
</dbReference>
<dbReference type="Proteomes" id="UP001292094">
    <property type="component" value="Unassembled WGS sequence"/>
</dbReference>
<dbReference type="AlphaFoldDB" id="A0AAE1PG68"/>
<evidence type="ECO:0000259" key="6">
    <source>
        <dbReference type="PROSITE" id="PS50240"/>
    </source>
</evidence>
<dbReference type="PROSITE" id="PS50240">
    <property type="entry name" value="TRYPSIN_DOM"/>
    <property type="match status" value="1"/>
</dbReference>
<dbReference type="PRINTS" id="PR00722">
    <property type="entry name" value="CHYMOTRYPSIN"/>
</dbReference>
<gene>
    <name evidence="7" type="ORF">Pmani_021649</name>
</gene>
<keyword evidence="1" id="KW-0645">Protease</keyword>
<dbReference type="Pfam" id="PF00089">
    <property type="entry name" value="Trypsin"/>
    <property type="match status" value="1"/>
</dbReference>
<reference evidence="7" key="1">
    <citation type="submission" date="2023-11" db="EMBL/GenBank/DDBJ databases">
        <title>Genome assemblies of two species of porcelain crab, Petrolisthes cinctipes and Petrolisthes manimaculis (Anomura: Porcellanidae).</title>
        <authorList>
            <person name="Angst P."/>
        </authorList>
    </citation>
    <scope>NUCLEOTIDE SEQUENCE</scope>
    <source>
        <strain evidence="7">PB745_02</strain>
        <tissue evidence="7">Gill</tissue>
    </source>
</reference>
<dbReference type="InterPro" id="IPR001314">
    <property type="entry name" value="Peptidase_S1A"/>
</dbReference>
<dbReference type="InterPro" id="IPR043504">
    <property type="entry name" value="Peptidase_S1_PA_chymotrypsin"/>
</dbReference>
<evidence type="ECO:0000313" key="8">
    <source>
        <dbReference type="Proteomes" id="UP001292094"/>
    </source>
</evidence>
<keyword evidence="2" id="KW-0378">Hydrolase</keyword>
<dbReference type="CDD" id="cd00190">
    <property type="entry name" value="Tryp_SPc"/>
    <property type="match status" value="1"/>
</dbReference>
<dbReference type="GO" id="GO:0007144">
    <property type="term" value="P:female meiosis I"/>
    <property type="evidence" value="ECO:0007669"/>
    <property type="project" value="TreeGrafter"/>
</dbReference>
<dbReference type="PANTHER" id="PTHR33861">
    <property type="entry name" value="PROTEIN CBG18333"/>
    <property type="match status" value="1"/>
</dbReference>
<dbReference type="InterPro" id="IPR027963">
    <property type="entry name" value="MEIOC"/>
</dbReference>
<evidence type="ECO:0000256" key="1">
    <source>
        <dbReference type="ARBA" id="ARBA00022670"/>
    </source>
</evidence>
<protein>
    <recommendedName>
        <fullName evidence="6">Peptidase S1 domain-containing protein</fullName>
    </recommendedName>
</protein>
<evidence type="ECO:0000256" key="4">
    <source>
        <dbReference type="ARBA" id="ARBA00023157"/>
    </source>
</evidence>
<keyword evidence="3" id="KW-0720">Serine protease</keyword>
<feature type="region of interest" description="Disordered" evidence="5">
    <location>
        <begin position="866"/>
        <end position="1006"/>
    </location>
</feature>
<dbReference type="GO" id="GO:0005737">
    <property type="term" value="C:cytoplasm"/>
    <property type="evidence" value="ECO:0007669"/>
    <property type="project" value="TreeGrafter"/>
</dbReference>
<accession>A0AAE1PG68</accession>
<dbReference type="InterPro" id="IPR001254">
    <property type="entry name" value="Trypsin_dom"/>
</dbReference>
<dbReference type="GO" id="GO:0006508">
    <property type="term" value="P:proteolysis"/>
    <property type="evidence" value="ECO:0007669"/>
    <property type="project" value="UniProtKB-KW"/>
</dbReference>
<feature type="compositionally biased region" description="Low complexity" evidence="5">
    <location>
        <begin position="322"/>
        <end position="333"/>
    </location>
</feature>
<evidence type="ECO:0000256" key="5">
    <source>
        <dbReference type="SAM" id="MobiDB-lite"/>
    </source>
</evidence>
<dbReference type="GO" id="GO:0004252">
    <property type="term" value="F:serine-type endopeptidase activity"/>
    <property type="evidence" value="ECO:0007669"/>
    <property type="project" value="InterPro"/>
</dbReference>
<feature type="compositionally biased region" description="Low complexity" evidence="5">
    <location>
        <begin position="883"/>
        <end position="902"/>
    </location>
</feature>